<comment type="caution">
    <text evidence="2">The sequence shown here is derived from an EMBL/GenBank/DDBJ whole genome shotgun (WGS) entry which is preliminary data.</text>
</comment>
<accession>A0A9Q0ETB9</accession>
<feature type="region of interest" description="Disordered" evidence="1">
    <location>
        <begin position="1"/>
        <end position="40"/>
    </location>
</feature>
<protein>
    <submittedName>
        <fullName evidence="2">Uncharacterized protein</fullName>
    </submittedName>
</protein>
<feature type="compositionally biased region" description="Basic and acidic residues" evidence="1">
    <location>
        <begin position="121"/>
        <end position="144"/>
    </location>
</feature>
<keyword evidence="3" id="KW-1185">Reference proteome</keyword>
<feature type="region of interest" description="Disordered" evidence="1">
    <location>
        <begin position="97"/>
        <end position="152"/>
    </location>
</feature>
<dbReference type="EMBL" id="JANIIK010000037">
    <property type="protein sequence ID" value="KAJ3611298.1"/>
    <property type="molecule type" value="Genomic_DNA"/>
</dbReference>
<name>A0A9Q0ETB9_9TELE</name>
<sequence>MGQNILLRERRHACSSPLSSPPVLRGDSRRHRETTEARRGGALMLRRLTATDEDRAAVEAEAEAARPSFSGGDANLDSARQVAALYISSVGEDPINTSINAQERSIPLLTEEGRAEDEDTTRDKAQTGTQREYREADEHEDWERNVVGSVSE</sequence>
<dbReference type="Proteomes" id="UP001148018">
    <property type="component" value="Unassembled WGS sequence"/>
</dbReference>
<evidence type="ECO:0000313" key="3">
    <source>
        <dbReference type="Proteomes" id="UP001148018"/>
    </source>
</evidence>
<gene>
    <name evidence="2" type="ORF">NHX12_021314</name>
</gene>
<proteinExistence type="predicted"/>
<evidence type="ECO:0000313" key="2">
    <source>
        <dbReference type="EMBL" id="KAJ3611298.1"/>
    </source>
</evidence>
<dbReference type="AlphaFoldDB" id="A0A9Q0ETB9"/>
<evidence type="ECO:0000256" key="1">
    <source>
        <dbReference type="SAM" id="MobiDB-lite"/>
    </source>
</evidence>
<reference evidence="2" key="1">
    <citation type="submission" date="2022-07" db="EMBL/GenBank/DDBJ databases">
        <title>Chromosome-level genome of Muraenolepis orangiensis.</title>
        <authorList>
            <person name="Kim J."/>
        </authorList>
    </citation>
    <scope>NUCLEOTIDE SEQUENCE</scope>
    <source>
        <strain evidence="2">KU_S4_2022</strain>
        <tissue evidence="2">Muscle</tissue>
    </source>
</reference>
<organism evidence="2 3">
    <name type="scientific">Muraenolepis orangiensis</name>
    <name type="common">Patagonian moray cod</name>
    <dbReference type="NCBI Taxonomy" id="630683"/>
    <lineage>
        <taxon>Eukaryota</taxon>
        <taxon>Metazoa</taxon>
        <taxon>Chordata</taxon>
        <taxon>Craniata</taxon>
        <taxon>Vertebrata</taxon>
        <taxon>Euteleostomi</taxon>
        <taxon>Actinopterygii</taxon>
        <taxon>Neopterygii</taxon>
        <taxon>Teleostei</taxon>
        <taxon>Neoteleostei</taxon>
        <taxon>Acanthomorphata</taxon>
        <taxon>Zeiogadaria</taxon>
        <taxon>Gadariae</taxon>
        <taxon>Gadiformes</taxon>
        <taxon>Muraenolepidoidei</taxon>
        <taxon>Muraenolepididae</taxon>
        <taxon>Muraenolepis</taxon>
    </lineage>
</organism>